<feature type="transmembrane region" description="Helical" evidence="8">
    <location>
        <begin position="163"/>
        <end position="186"/>
    </location>
</feature>
<comment type="subcellular location">
    <subcellularLocation>
        <location evidence="1">Cell membrane</location>
        <topology evidence="1">Multi-pass membrane protein</topology>
    </subcellularLocation>
    <subcellularLocation>
        <location evidence="7">Membrane</location>
        <topology evidence="7">Multi-pass membrane protein</topology>
    </subcellularLocation>
</comment>
<feature type="transmembrane region" description="Helical" evidence="8">
    <location>
        <begin position="206"/>
        <end position="228"/>
    </location>
</feature>
<feature type="domain" description="NADH:quinone oxidoreductase/Mrp antiporter transmembrane" evidence="9">
    <location>
        <begin position="129"/>
        <end position="414"/>
    </location>
</feature>
<dbReference type="AlphaFoldDB" id="A0A4R1R884"/>
<dbReference type="InterPro" id="IPR052175">
    <property type="entry name" value="ComplexI-like_HydComp"/>
</dbReference>
<feature type="transmembrane region" description="Helical" evidence="8">
    <location>
        <begin position="419"/>
        <end position="451"/>
    </location>
</feature>
<evidence type="ECO:0000256" key="7">
    <source>
        <dbReference type="RuleBase" id="RU000320"/>
    </source>
</evidence>
<organism evidence="10 11">
    <name type="scientific">Hydrogenispora ethanolica</name>
    <dbReference type="NCBI Taxonomy" id="1082276"/>
    <lineage>
        <taxon>Bacteria</taxon>
        <taxon>Bacillati</taxon>
        <taxon>Bacillota</taxon>
        <taxon>Hydrogenispora</taxon>
    </lineage>
</organism>
<gene>
    <name evidence="10" type="ORF">EDC14_103115</name>
</gene>
<protein>
    <submittedName>
        <fullName evidence="10">Hydrogenase-4 component B</fullName>
    </submittedName>
</protein>
<dbReference type="Pfam" id="PF00361">
    <property type="entry name" value="Proton_antipo_M"/>
    <property type="match status" value="1"/>
</dbReference>
<keyword evidence="11" id="KW-1185">Reference proteome</keyword>
<evidence type="ECO:0000256" key="2">
    <source>
        <dbReference type="ARBA" id="ARBA00022475"/>
    </source>
</evidence>
<evidence type="ECO:0000256" key="1">
    <source>
        <dbReference type="ARBA" id="ARBA00004651"/>
    </source>
</evidence>
<feature type="transmembrane region" description="Helical" evidence="8">
    <location>
        <begin position="471"/>
        <end position="491"/>
    </location>
</feature>
<feature type="transmembrane region" description="Helical" evidence="8">
    <location>
        <begin position="642"/>
        <end position="660"/>
    </location>
</feature>
<evidence type="ECO:0000256" key="6">
    <source>
        <dbReference type="ARBA" id="ARBA00023136"/>
    </source>
</evidence>
<accession>A0A4R1R884</accession>
<dbReference type="PANTHER" id="PTHR42682">
    <property type="entry name" value="HYDROGENASE-4 COMPONENT F"/>
    <property type="match status" value="1"/>
</dbReference>
<evidence type="ECO:0000259" key="9">
    <source>
        <dbReference type="Pfam" id="PF00361"/>
    </source>
</evidence>
<evidence type="ECO:0000256" key="5">
    <source>
        <dbReference type="ARBA" id="ARBA00023002"/>
    </source>
</evidence>
<keyword evidence="6 8" id="KW-0472">Membrane</keyword>
<feature type="transmembrane region" description="Helical" evidence="8">
    <location>
        <begin position="267"/>
        <end position="290"/>
    </location>
</feature>
<keyword evidence="4 8" id="KW-1133">Transmembrane helix</keyword>
<keyword evidence="5" id="KW-0560">Oxidoreductase</keyword>
<feature type="transmembrane region" description="Helical" evidence="8">
    <location>
        <begin position="240"/>
        <end position="261"/>
    </location>
</feature>
<feature type="transmembrane region" description="Helical" evidence="8">
    <location>
        <begin position="114"/>
        <end position="142"/>
    </location>
</feature>
<feature type="transmembrane region" description="Helical" evidence="8">
    <location>
        <begin position="297"/>
        <end position="323"/>
    </location>
</feature>
<feature type="transmembrane region" description="Helical" evidence="8">
    <location>
        <begin position="41"/>
        <end position="60"/>
    </location>
</feature>
<dbReference type="PANTHER" id="PTHR42682:SF3">
    <property type="entry name" value="FORMATE HYDROGENLYASE SUBUNIT 3-RELATED"/>
    <property type="match status" value="1"/>
</dbReference>
<evidence type="ECO:0000313" key="10">
    <source>
        <dbReference type="EMBL" id="TCL61846.1"/>
    </source>
</evidence>
<keyword evidence="3 7" id="KW-0812">Transmembrane</keyword>
<dbReference type="EMBL" id="SLUN01000031">
    <property type="protein sequence ID" value="TCL61846.1"/>
    <property type="molecule type" value="Genomic_DNA"/>
</dbReference>
<name>A0A4R1R884_HYDET</name>
<reference evidence="10 11" key="1">
    <citation type="submission" date="2019-03" db="EMBL/GenBank/DDBJ databases">
        <title>Genomic Encyclopedia of Type Strains, Phase IV (KMG-IV): sequencing the most valuable type-strain genomes for metagenomic binning, comparative biology and taxonomic classification.</title>
        <authorList>
            <person name="Goeker M."/>
        </authorList>
    </citation>
    <scope>NUCLEOTIDE SEQUENCE [LARGE SCALE GENOMIC DNA]</scope>
    <source>
        <strain evidence="10 11">LX-B</strain>
    </source>
</reference>
<dbReference type="InterPro" id="IPR001750">
    <property type="entry name" value="ND/Mrp_TM"/>
</dbReference>
<proteinExistence type="predicted"/>
<dbReference type="Proteomes" id="UP000295008">
    <property type="component" value="Unassembled WGS sequence"/>
</dbReference>
<dbReference type="GO" id="GO:0005886">
    <property type="term" value="C:plasma membrane"/>
    <property type="evidence" value="ECO:0007669"/>
    <property type="project" value="UniProtKB-SubCell"/>
</dbReference>
<keyword evidence="2" id="KW-1003">Cell membrane</keyword>
<feature type="transmembrane region" description="Helical" evidence="8">
    <location>
        <begin position="81"/>
        <end position="102"/>
    </location>
</feature>
<dbReference type="RefSeq" id="WP_165908172.1">
    <property type="nucleotide sequence ID" value="NZ_SLUN01000031.1"/>
</dbReference>
<evidence type="ECO:0000256" key="8">
    <source>
        <dbReference type="SAM" id="Phobius"/>
    </source>
</evidence>
<evidence type="ECO:0000256" key="3">
    <source>
        <dbReference type="ARBA" id="ARBA00022692"/>
    </source>
</evidence>
<evidence type="ECO:0000256" key="4">
    <source>
        <dbReference type="ARBA" id="ARBA00022989"/>
    </source>
</evidence>
<evidence type="ECO:0000313" key="11">
    <source>
        <dbReference type="Proteomes" id="UP000295008"/>
    </source>
</evidence>
<feature type="transmembrane region" description="Helical" evidence="8">
    <location>
        <begin position="521"/>
        <end position="542"/>
    </location>
</feature>
<feature type="transmembrane region" description="Helical" evidence="8">
    <location>
        <begin position="378"/>
        <end position="399"/>
    </location>
</feature>
<dbReference type="GO" id="GO:0016491">
    <property type="term" value="F:oxidoreductase activity"/>
    <property type="evidence" value="ECO:0007669"/>
    <property type="project" value="UniProtKB-KW"/>
</dbReference>
<feature type="transmembrane region" description="Helical" evidence="8">
    <location>
        <begin position="343"/>
        <end position="366"/>
    </location>
</feature>
<comment type="caution">
    <text evidence="10">The sequence shown here is derived from an EMBL/GenBank/DDBJ whole genome shotgun (WGS) entry which is preliminary data.</text>
</comment>
<sequence>MKDWIEFGCGLIGLLYLAAVGGAFGGRTRQHRFYFWSNWGALAAGVVTVVVALLVLVTGVDWSATFQGPLAWMQLTFRLDGLAAFFLFTLGLLASLVAIYALGYECHITRSVAIFQPLFLLSLTGLLAASDILSFLFFWELMSLTSYFLIVAGSGGGPKKAGFLYLMMTQFGTAFIMLAVLTLAAGSGGTSFAGLNTAGMAPAWRGALLVALFIGFGTKAGIVPLHIWLPKAHPAAPAPVSALLSGFMIKAALYGLLRFVGFFQTEAWFGALLMLMGGISAVLGILYAFMAKDFKRLLAYCSIENMGLLFLTAGVFCWGYALGNGRLTGLALAALEMHLLNHALFKGLLFMSAGALLQGCGTVDLDKMGGLIQRMPQTACFTLIGCMAGAGLPLVSGFVSEWLILQMLFLAALLAPLAWMKLIVFTGIGMVALSAGLAGATFVKLFGTAFLALPRSPQSRAAREVNRQMRLAMGLAAGCCLLLGIVPWLGWRLISFSSGRLGRDGAVASHPVMAGGLFGEVSGQLAGILAVLAIVALTVWLVRRKLAWRTGTTWNCGATLQPSMGYTGTGFAKMGRLAFGFWLRPQRRVLRPAAEHPLFPGPLEYRSQLPSHFEERLYRPGARLLLKVSAQVRRVQAGSIKLYLGYILAVLVLLLIYIRWF</sequence>